<dbReference type="InterPro" id="IPR021812">
    <property type="entry name" value="DUF3391"/>
</dbReference>
<dbReference type="PROSITE" id="PS51832">
    <property type="entry name" value="HD_GYP"/>
    <property type="match status" value="1"/>
</dbReference>
<dbReference type="PANTHER" id="PTHR43155:SF2">
    <property type="entry name" value="CYCLIC DI-GMP PHOSPHODIESTERASE PA4108"/>
    <property type="match status" value="1"/>
</dbReference>
<dbReference type="InterPro" id="IPR003607">
    <property type="entry name" value="HD/PDEase_dom"/>
</dbReference>
<feature type="domain" description="HD-GYP" evidence="1">
    <location>
        <begin position="123"/>
        <end position="318"/>
    </location>
</feature>
<keyword evidence="3" id="KW-1185">Reference proteome</keyword>
<dbReference type="SMART" id="SM00471">
    <property type="entry name" value="HDc"/>
    <property type="match status" value="1"/>
</dbReference>
<protein>
    <submittedName>
        <fullName evidence="2">Phosphodiesterase</fullName>
    </submittedName>
</protein>
<dbReference type="RefSeq" id="WP_189773526.1">
    <property type="nucleotide sequence ID" value="NZ_BNCK01000009.1"/>
</dbReference>
<dbReference type="Gene3D" id="1.10.3210.10">
    <property type="entry name" value="Hypothetical protein af1432"/>
    <property type="match status" value="1"/>
</dbReference>
<reference evidence="2" key="2">
    <citation type="submission" date="2020-09" db="EMBL/GenBank/DDBJ databases">
        <authorList>
            <person name="Sun Q."/>
            <person name="Kim S."/>
        </authorList>
    </citation>
    <scope>NUCLEOTIDE SEQUENCE</scope>
    <source>
        <strain evidence="2">KCTC 42731</strain>
    </source>
</reference>
<name>A0A919BQM3_9GAMM</name>
<accession>A0A919BQM3</accession>
<gene>
    <name evidence="2" type="ORF">GCM10017161_35790</name>
</gene>
<organism evidence="2 3">
    <name type="scientific">Thalassotalea marina</name>
    <dbReference type="NCBI Taxonomy" id="1673741"/>
    <lineage>
        <taxon>Bacteria</taxon>
        <taxon>Pseudomonadati</taxon>
        <taxon>Pseudomonadota</taxon>
        <taxon>Gammaproteobacteria</taxon>
        <taxon>Alteromonadales</taxon>
        <taxon>Colwelliaceae</taxon>
        <taxon>Thalassotalea</taxon>
    </lineage>
</organism>
<proteinExistence type="predicted"/>
<dbReference type="Pfam" id="PF11871">
    <property type="entry name" value="DUF3391"/>
    <property type="match status" value="1"/>
</dbReference>
<evidence type="ECO:0000259" key="1">
    <source>
        <dbReference type="PROSITE" id="PS51832"/>
    </source>
</evidence>
<dbReference type="Proteomes" id="UP000623842">
    <property type="component" value="Unassembled WGS sequence"/>
</dbReference>
<sequence>MVTVTLNIEELCVGMYVQDIILRNNQHKVKNRGTVNSDRTIAMLKKQGVAQVVVQMTPEEAENLIKLRKQSNECEVSVDEEFARSCQIYDDATENVKQLLLDTSINKPLSPQAMNAIAGEITESVMRNEHAITILTRLRQRSQYQWEHAINCGILVCGFALYLGLKKATVKEVTLGALLHDIGTAKVPTAILDKPGALDFSEMNVVKKHVFWGIELAKKEGFASPIIVDMLVNHHERLDGSGYPRGIKKNKLTKLSRMTAIVDVYDAMTGDKPHKKGELPLTVLRHLLTQKDKFDANLVQQFIKYLGVHPVGSLVQLSNEKLAIVMEGNRIEPLKPKIKVVFSLKLNKFITPVDHDLTEEDFSIIACVHPEDYQINLNKVLRELVA</sequence>
<dbReference type="InterPro" id="IPR037522">
    <property type="entry name" value="HD_GYP_dom"/>
</dbReference>
<evidence type="ECO:0000313" key="2">
    <source>
        <dbReference type="EMBL" id="GHG03372.1"/>
    </source>
</evidence>
<comment type="caution">
    <text evidence="2">The sequence shown here is derived from an EMBL/GenBank/DDBJ whole genome shotgun (WGS) entry which is preliminary data.</text>
</comment>
<dbReference type="GO" id="GO:0008081">
    <property type="term" value="F:phosphoric diester hydrolase activity"/>
    <property type="evidence" value="ECO:0007669"/>
    <property type="project" value="UniProtKB-ARBA"/>
</dbReference>
<dbReference type="EMBL" id="BNCK01000009">
    <property type="protein sequence ID" value="GHG03372.1"/>
    <property type="molecule type" value="Genomic_DNA"/>
</dbReference>
<dbReference type="PANTHER" id="PTHR43155">
    <property type="entry name" value="CYCLIC DI-GMP PHOSPHODIESTERASE PA4108-RELATED"/>
    <property type="match status" value="1"/>
</dbReference>
<dbReference type="InterPro" id="IPR006675">
    <property type="entry name" value="HDIG_dom"/>
</dbReference>
<dbReference type="CDD" id="cd00077">
    <property type="entry name" value="HDc"/>
    <property type="match status" value="1"/>
</dbReference>
<evidence type="ECO:0000313" key="3">
    <source>
        <dbReference type="Proteomes" id="UP000623842"/>
    </source>
</evidence>
<dbReference type="Pfam" id="PF13487">
    <property type="entry name" value="HD_5"/>
    <property type="match status" value="1"/>
</dbReference>
<reference evidence="2" key="1">
    <citation type="journal article" date="2014" name="Int. J. Syst. Evol. Microbiol.">
        <title>Complete genome sequence of Corynebacterium casei LMG S-19264T (=DSM 44701T), isolated from a smear-ripened cheese.</title>
        <authorList>
            <consortium name="US DOE Joint Genome Institute (JGI-PGF)"/>
            <person name="Walter F."/>
            <person name="Albersmeier A."/>
            <person name="Kalinowski J."/>
            <person name="Ruckert C."/>
        </authorList>
    </citation>
    <scope>NUCLEOTIDE SEQUENCE</scope>
    <source>
        <strain evidence="2">KCTC 42731</strain>
    </source>
</reference>
<dbReference type="NCBIfam" id="TIGR00277">
    <property type="entry name" value="HDIG"/>
    <property type="match status" value="1"/>
</dbReference>
<dbReference type="AlphaFoldDB" id="A0A919BQM3"/>
<dbReference type="SUPFAM" id="SSF109604">
    <property type="entry name" value="HD-domain/PDEase-like"/>
    <property type="match status" value="1"/>
</dbReference>